<reference evidence="7 8" key="1">
    <citation type="submission" date="2016-10" db="EMBL/GenBank/DDBJ databases">
        <authorList>
            <person name="de Groot N.N."/>
        </authorList>
    </citation>
    <scope>NUCLEOTIDE SEQUENCE [LARGE SCALE GENOMIC DNA]</scope>
    <source>
        <strain evidence="7 8">CDM_5</strain>
    </source>
</reference>
<dbReference type="PROSITE" id="PS51257">
    <property type="entry name" value="PROKAR_LIPOPROTEIN"/>
    <property type="match status" value="1"/>
</dbReference>
<evidence type="ECO:0000256" key="2">
    <source>
        <dbReference type="ARBA" id="ARBA00022723"/>
    </source>
</evidence>
<dbReference type="Pfam" id="PF00413">
    <property type="entry name" value="Peptidase_M10"/>
    <property type="match status" value="1"/>
</dbReference>
<feature type="region of interest" description="Disordered" evidence="5">
    <location>
        <begin position="24"/>
        <end position="72"/>
    </location>
</feature>
<protein>
    <recommendedName>
        <fullName evidence="6">Peptidase M10 metallopeptidase domain-containing protein</fullName>
    </recommendedName>
</protein>
<feature type="domain" description="Peptidase M10 metallopeptidase" evidence="6">
    <location>
        <begin position="95"/>
        <end position="200"/>
    </location>
</feature>
<dbReference type="InterPro" id="IPR024079">
    <property type="entry name" value="MetalloPept_cat_dom_sf"/>
</dbReference>
<evidence type="ECO:0000256" key="3">
    <source>
        <dbReference type="ARBA" id="ARBA00022801"/>
    </source>
</evidence>
<evidence type="ECO:0000313" key="7">
    <source>
        <dbReference type="EMBL" id="SEL22403.1"/>
    </source>
</evidence>
<dbReference type="AlphaFoldDB" id="A0A1H7NFZ1"/>
<evidence type="ECO:0000259" key="6">
    <source>
        <dbReference type="Pfam" id="PF00413"/>
    </source>
</evidence>
<dbReference type="RefSeq" id="WP_074793318.1">
    <property type="nucleotide sequence ID" value="NZ_FOAD01000003.1"/>
</dbReference>
<keyword evidence="1" id="KW-0645">Protease</keyword>
<organism evidence="7 8">
    <name type="scientific">Haloferax larsenii</name>
    <dbReference type="NCBI Taxonomy" id="302484"/>
    <lineage>
        <taxon>Archaea</taxon>
        <taxon>Methanobacteriati</taxon>
        <taxon>Methanobacteriota</taxon>
        <taxon>Stenosarchaea group</taxon>
        <taxon>Halobacteria</taxon>
        <taxon>Halobacteriales</taxon>
        <taxon>Haloferacaceae</taxon>
        <taxon>Haloferax</taxon>
    </lineage>
</organism>
<dbReference type="GO" id="GO:0008270">
    <property type="term" value="F:zinc ion binding"/>
    <property type="evidence" value="ECO:0007669"/>
    <property type="project" value="InterPro"/>
</dbReference>
<sequence length="361" mass="39206">MHRLSLVAVFLVVLSGCTAPILPADDVTTQPAGPTETTTVEPASPSQASTTTTETPASTTTETATPAAGYGPWGSEPVVVAVEGPNDGRDYASFVREAAAFWETNDARYLGYEVDFEVVADAENPDIIVQFSGTIPDCGGQADAVGCAPYITDSRQIDRPETIYVKTGFSDDSTVEIVAHEFGHSLGLVHGDEPEELMNASGILYTLPLTNATEKPFPWDDPNFTVHIDDSGAKDPEKAREQVQHALDYYEAGAPGMPDNISFTFVDDPEDAEIRVSFSDSSPCREGAASCSSVSGFDPDGDEALETYDHFRVVLVDLDTEAVGWHTGYWMAHFFGAEDDADKPDPFRNASYYDRRDEWWE</sequence>
<dbReference type="Gene3D" id="3.40.390.10">
    <property type="entry name" value="Collagenase (Catalytic Domain)"/>
    <property type="match status" value="1"/>
</dbReference>
<dbReference type="OrthoDB" id="9634at2157"/>
<evidence type="ECO:0000256" key="5">
    <source>
        <dbReference type="SAM" id="MobiDB-lite"/>
    </source>
</evidence>
<dbReference type="InterPro" id="IPR001818">
    <property type="entry name" value="Pept_M10_metallopeptidase"/>
</dbReference>
<evidence type="ECO:0000313" key="8">
    <source>
        <dbReference type="Proteomes" id="UP000183894"/>
    </source>
</evidence>
<evidence type="ECO:0000256" key="1">
    <source>
        <dbReference type="ARBA" id="ARBA00022670"/>
    </source>
</evidence>
<dbReference type="EMBL" id="FOAD01000003">
    <property type="protein sequence ID" value="SEL22403.1"/>
    <property type="molecule type" value="Genomic_DNA"/>
</dbReference>
<dbReference type="Proteomes" id="UP000183894">
    <property type="component" value="Unassembled WGS sequence"/>
</dbReference>
<feature type="compositionally biased region" description="Low complexity" evidence="5">
    <location>
        <begin position="28"/>
        <end position="68"/>
    </location>
</feature>
<keyword evidence="4" id="KW-0862">Zinc</keyword>
<dbReference type="GO" id="GO:0004222">
    <property type="term" value="F:metalloendopeptidase activity"/>
    <property type="evidence" value="ECO:0007669"/>
    <property type="project" value="InterPro"/>
</dbReference>
<dbReference type="GO" id="GO:0006508">
    <property type="term" value="P:proteolysis"/>
    <property type="evidence" value="ECO:0007669"/>
    <property type="project" value="UniProtKB-KW"/>
</dbReference>
<dbReference type="GO" id="GO:0031012">
    <property type="term" value="C:extracellular matrix"/>
    <property type="evidence" value="ECO:0007669"/>
    <property type="project" value="InterPro"/>
</dbReference>
<gene>
    <name evidence="7" type="ORF">SAMN04488691_103305</name>
</gene>
<name>A0A1H7NFZ1_HALLR</name>
<keyword evidence="2" id="KW-0479">Metal-binding</keyword>
<proteinExistence type="predicted"/>
<dbReference type="SUPFAM" id="SSF55486">
    <property type="entry name" value="Metalloproteases ('zincins'), catalytic domain"/>
    <property type="match status" value="2"/>
</dbReference>
<evidence type="ECO:0000256" key="4">
    <source>
        <dbReference type="ARBA" id="ARBA00022833"/>
    </source>
</evidence>
<keyword evidence="3" id="KW-0378">Hydrolase</keyword>
<accession>A0A1H7NFZ1</accession>